<evidence type="ECO:0000256" key="5">
    <source>
        <dbReference type="ARBA" id="ARBA00022975"/>
    </source>
</evidence>
<reference evidence="8 9" key="1">
    <citation type="submission" date="2011-10" db="EMBL/GenBank/DDBJ databases">
        <title>Genome Sequence of Commensalibacter intestini A911, isolated from Drosophila gut.</title>
        <authorList>
            <person name="Lee W.-J."/>
            <person name="Kim E.-K."/>
        </authorList>
    </citation>
    <scope>NUCLEOTIDE SEQUENCE [LARGE SCALE GENOMIC DNA]</scope>
    <source>
        <strain evidence="8 9">A911</strain>
    </source>
</reference>
<evidence type="ECO:0000256" key="2">
    <source>
        <dbReference type="ARBA" id="ARBA00004725"/>
    </source>
</evidence>
<dbReference type="UniPathway" id="UPA00070"/>
<keyword evidence="3" id="KW-0285">Flavoprotein</keyword>
<dbReference type="InterPro" id="IPR013785">
    <property type="entry name" value="Aldolase_TIM"/>
</dbReference>
<evidence type="ECO:0000256" key="4">
    <source>
        <dbReference type="ARBA" id="ARBA00022643"/>
    </source>
</evidence>
<dbReference type="AlphaFoldDB" id="G6F207"/>
<dbReference type="InterPro" id="IPR050074">
    <property type="entry name" value="DHO_dehydrogenase"/>
</dbReference>
<dbReference type="GO" id="GO:0004152">
    <property type="term" value="F:dihydroorotate dehydrogenase activity"/>
    <property type="evidence" value="ECO:0007669"/>
    <property type="project" value="InterPro"/>
</dbReference>
<dbReference type="SUPFAM" id="SSF51395">
    <property type="entry name" value="FMN-linked oxidoreductases"/>
    <property type="match status" value="1"/>
</dbReference>
<organism evidence="8 9">
    <name type="scientific">Commensalibacter intestini A911</name>
    <dbReference type="NCBI Taxonomy" id="1088868"/>
    <lineage>
        <taxon>Bacteria</taxon>
        <taxon>Pseudomonadati</taxon>
        <taxon>Pseudomonadota</taxon>
        <taxon>Alphaproteobacteria</taxon>
        <taxon>Acetobacterales</taxon>
        <taxon>Acetobacteraceae</taxon>
    </lineage>
</organism>
<dbReference type="Pfam" id="PF01180">
    <property type="entry name" value="DHO_dh"/>
    <property type="match status" value="1"/>
</dbReference>
<evidence type="ECO:0000313" key="8">
    <source>
        <dbReference type="EMBL" id="EHD13461.1"/>
    </source>
</evidence>
<dbReference type="PIRSF" id="PIRSF000164">
    <property type="entry name" value="DHO_oxidase"/>
    <property type="match status" value="1"/>
</dbReference>
<keyword evidence="6" id="KW-0560">Oxidoreductase</keyword>
<evidence type="ECO:0000256" key="3">
    <source>
        <dbReference type="ARBA" id="ARBA00022630"/>
    </source>
</evidence>
<comment type="caution">
    <text evidence="8">The sequence shown here is derived from an EMBL/GenBank/DDBJ whole genome shotgun (WGS) entry which is preliminary data.</text>
</comment>
<dbReference type="PATRIC" id="fig|1088868.3.peg.1661"/>
<dbReference type="GO" id="GO:0006207">
    <property type="term" value="P:'de novo' pyrimidine nucleobase biosynthetic process"/>
    <property type="evidence" value="ECO:0007669"/>
    <property type="project" value="TreeGrafter"/>
</dbReference>
<proteinExistence type="predicted"/>
<dbReference type="NCBIfam" id="NF005741">
    <property type="entry name" value="PRK07565.1"/>
    <property type="match status" value="1"/>
</dbReference>
<evidence type="ECO:0000259" key="7">
    <source>
        <dbReference type="Pfam" id="PF01180"/>
    </source>
</evidence>
<dbReference type="PANTHER" id="PTHR48109">
    <property type="entry name" value="DIHYDROOROTATE DEHYDROGENASE (QUINONE), MITOCHONDRIAL-RELATED"/>
    <property type="match status" value="1"/>
</dbReference>
<name>G6F207_9PROT</name>
<dbReference type="InterPro" id="IPR012135">
    <property type="entry name" value="Dihydroorotate_DH_1_2"/>
</dbReference>
<dbReference type="Proteomes" id="UP000005939">
    <property type="component" value="Unassembled WGS sequence"/>
</dbReference>
<dbReference type="EMBL" id="AGFR01000009">
    <property type="protein sequence ID" value="EHD13461.1"/>
    <property type="molecule type" value="Genomic_DNA"/>
</dbReference>
<gene>
    <name evidence="8" type="ORF">CIN_16530</name>
</gene>
<protein>
    <submittedName>
        <fullName evidence="8">Dihydroorotate dehydrogenase</fullName>
    </submittedName>
</protein>
<comment type="pathway">
    <text evidence="2">Pyrimidine metabolism; UMP biosynthesis via de novo pathway.</text>
</comment>
<dbReference type="RefSeq" id="WP_008854643.1">
    <property type="nucleotide sequence ID" value="NZ_AGFR01000009.1"/>
</dbReference>
<dbReference type="STRING" id="1088868.CIN_16530"/>
<dbReference type="eggNOG" id="COG0167">
    <property type="taxonomic scope" value="Bacteria"/>
</dbReference>
<dbReference type="Gene3D" id="3.20.20.70">
    <property type="entry name" value="Aldolase class I"/>
    <property type="match status" value="1"/>
</dbReference>
<comment type="cofactor">
    <cofactor evidence="1">
        <name>FMN</name>
        <dbReference type="ChEBI" id="CHEBI:58210"/>
    </cofactor>
</comment>
<evidence type="ECO:0000313" key="9">
    <source>
        <dbReference type="Proteomes" id="UP000005939"/>
    </source>
</evidence>
<dbReference type="GO" id="GO:0044205">
    <property type="term" value="P:'de novo' UMP biosynthetic process"/>
    <property type="evidence" value="ECO:0007669"/>
    <property type="project" value="UniProtKB-UniPathway"/>
</dbReference>
<dbReference type="InterPro" id="IPR005720">
    <property type="entry name" value="Dihydroorotate_DH_cat"/>
</dbReference>
<keyword evidence="4" id="KW-0288">FMN</keyword>
<keyword evidence="5" id="KW-0665">Pyrimidine biosynthesis</keyword>
<evidence type="ECO:0000256" key="1">
    <source>
        <dbReference type="ARBA" id="ARBA00001917"/>
    </source>
</evidence>
<sequence>MSHKIDLTSQYLGLTLRSPIIASASPMNTDLDYLKALDKAGIGAIVLPSLFQEQIDHAFEEIDSLQQYNSPEASQYLPVNNMVSGPYGVGPDAYLELISQAKKTVSVPVIASLNGYTNTAWIEYAKLMQEAGADALELNIFSVPTDINISGQQVEDNYINIVTNIRKYVDIPLAVKLCPYFSAIGSLAQRFIDAGANGLVLFNRIMSPDIDIHNLDITSRYSLSTASEGLIALQWIGLLARRVNASLAASTGVDDYQQVIKYLLAGADTVMTTSALLRNGPGYVETLREGVCDWLKARQQKDLKLMRGQMSWQKLKNNQAYERSHYIKLVGSFLSK</sequence>
<feature type="domain" description="Dihydroorotate dehydrogenase catalytic" evidence="7">
    <location>
        <begin position="89"/>
        <end position="291"/>
    </location>
</feature>
<evidence type="ECO:0000256" key="6">
    <source>
        <dbReference type="ARBA" id="ARBA00023002"/>
    </source>
</evidence>
<dbReference type="GO" id="GO:0005737">
    <property type="term" value="C:cytoplasm"/>
    <property type="evidence" value="ECO:0007669"/>
    <property type="project" value="InterPro"/>
</dbReference>
<accession>G6F207</accession>
<dbReference type="PANTHER" id="PTHR48109:SF3">
    <property type="entry name" value="SLL0744 PROTEIN"/>
    <property type="match status" value="1"/>
</dbReference>